<dbReference type="AlphaFoldDB" id="A0A9P0J1I6"/>
<sequence>MFYLKYFGVIFIDSNNDKDKCQIIYSIILFITIIISAFMSPYVTHLFDDWSHVFATSLSQLVCITVYICSFTSRIIVIYNAKYKYQKYKTTLEGFEIYMPMNTVTLKQIKYFSCTVIFLCIIITVPINGLKLFYIFNNHTNPILMTTYFLTYYISNLNLVFTELHFAIQCFVMYTKFRDVNKELIQINDEHNYYNYNVRYPFIASQEKTPRKSDDTPCVIVYEKDFYYSKDKVSPLANTIELLRIKHWLIREAVNDLKCLFDFQISLSIISIVVASHFDIYTQVFYPNKYDSYNAPLFRTSILFFGWMLQYSFRFCLIVITAHTATKERFD</sequence>
<feature type="transmembrane region" description="Helical" evidence="1">
    <location>
        <begin position="21"/>
        <end position="39"/>
    </location>
</feature>
<gene>
    <name evidence="2" type="ORF">APHIGO_LOCUS6001</name>
</gene>
<keyword evidence="1" id="KW-1133">Transmembrane helix</keyword>
<keyword evidence="1" id="KW-0812">Transmembrane</keyword>
<evidence type="ECO:0000313" key="3">
    <source>
        <dbReference type="Proteomes" id="UP001154329"/>
    </source>
</evidence>
<evidence type="ECO:0000256" key="1">
    <source>
        <dbReference type="SAM" id="Phobius"/>
    </source>
</evidence>
<dbReference type="EMBL" id="OU899035">
    <property type="protein sequence ID" value="CAH1724774.1"/>
    <property type="molecule type" value="Genomic_DNA"/>
</dbReference>
<organism evidence="2 3">
    <name type="scientific">Aphis gossypii</name>
    <name type="common">Cotton aphid</name>
    <dbReference type="NCBI Taxonomy" id="80765"/>
    <lineage>
        <taxon>Eukaryota</taxon>
        <taxon>Metazoa</taxon>
        <taxon>Ecdysozoa</taxon>
        <taxon>Arthropoda</taxon>
        <taxon>Hexapoda</taxon>
        <taxon>Insecta</taxon>
        <taxon>Pterygota</taxon>
        <taxon>Neoptera</taxon>
        <taxon>Paraneoptera</taxon>
        <taxon>Hemiptera</taxon>
        <taxon>Sternorrhyncha</taxon>
        <taxon>Aphidomorpha</taxon>
        <taxon>Aphidoidea</taxon>
        <taxon>Aphididae</taxon>
        <taxon>Aphidini</taxon>
        <taxon>Aphis</taxon>
        <taxon>Aphis</taxon>
    </lineage>
</organism>
<dbReference type="Proteomes" id="UP001154329">
    <property type="component" value="Chromosome 2"/>
</dbReference>
<feature type="transmembrane region" description="Helical" evidence="1">
    <location>
        <begin position="259"/>
        <end position="278"/>
    </location>
</feature>
<reference evidence="2" key="1">
    <citation type="submission" date="2022-02" db="EMBL/GenBank/DDBJ databases">
        <authorList>
            <person name="King R."/>
        </authorList>
    </citation>
    <scope>NUCLEOTIDE SEQUENCE</scope>
</reference>
<keyword evidence="1" id="KW-0472">Membrane</keyword>
<feature type="transmembrane region" description="Helical" evidence="1">
    <location>
        <begin position="59"/>
        <end position="79"/>
    </location>
</feature>
<evidence type="ECO:0000313" key="2">
    <source>
        <dbReference type="EMBL" id="CAH1724774.1"/>
    </source>
</evidence>
<name>A0A9P0J1I6_APHGO</name>
<keyword evidence="3" id="KW-1185">Reference proteome</keyword>
<proteinExistence type="predicted"/>
<feature type="transmembrane region" description="Helical" evidence="1">
    <location>
        <begin position="298"/>
        <end position="320"/>
    </location>
</feature>
<accession>A0A9P0J1I6</accession>
<feature type="transmembrane region" description="Helical" evidence="1">
    <location>
        <begin position="150"/>
        <end position="174"/>
    </location>
</feature>
<protein>
    <recommendedName>
        <fullName evidence="4">Gustatory receptor</fullName>
    </recommendedName>
</protein>
<feature type="transmembrane region" description="Helical" evidence="1">
    <location>
        <begin position="109"/>
        <end position="130"/>
    </location>
</feature>
<evidence type="ECO:0008006" key="4">
    <source>
        <dbReference type="Google" id="ProtNLM"/>
    </source>
</evidence>
<reference evidence="2" key="2">
    <citation type="submission" date="2022-10" db="EMBL/GenBank/DDBJ databases">
        <authorList>
            <consortium name="ENA_rothamsted_submissions"/>
            <consortium name="culmorum"/>
            <person name="King R."/>
        </authorList>
    </citation>
    <scope>NUCLEOTIDE SEQUENCE</scope>
</reference>